<dbReference type="AlphaFoldDB" id="A0A418VGN7"/>
<proteinExistence type="predicted"/>
<dbReference type="EMBL" id="QYUJ01000007">
    <property type="protein sequence ID" value="RJF75201.1"/>
    <property type="molecule type" value="Genomic_DNA"/>
</dbReference>
<evidence type="ECO:0000313" key="1">
    <source>
        <dbReference type="EMBL" id="RJF75201.1"/>
    </source>
</evidence>
<dbReference type="Proteomes" id="UP000286287">
    <property type="component" value="Unassembled WGS sequence"/>
</dbReference>
<comment type="caution">
    <text evidence="1">The sequence shown here is derived from an EMBL/GenBank/DDBJ whole genome shotgun (WGS) entry which is preliminary data.</text>
</comment>
<name>A0A418VGN7_9DEIO</name>
<evidence type="ECO:0000313" key="2">
    <source>
        <dbReference type="Proteomes" id="UP000286287"/>
    </source>
</evidence>
<protein>
    <submittedName>
        <fullName evidence="1">Uncharacterized protein</fullName>
    </submittedName>
</protein>
<keyword evidence="2" id="KW-1185">Reference proteome</keyword>
<reference evidence="1 2" key="1">
    <citation type="submission" date="2018-09" db="EMBL/GenBank/DDBJ databases">
        <authorList>
            <person name="Zhu H."/>
        </authorList>
    </citation>
    <scope>NUCLEOTIDE SEQUENCE [LARGE SCALE GENOMIC DNA]</scope>
    <source>
        <strain evidence="1 2">K2S05-167</strain>
    </source>
</reference>
<accession>A0A418VGN7</accession>
<gene>
    <name evidence="1" type="ORF">D3875_02315</name>
</gene>
<organism evidence="1 2">
    <name type="scientific">Deinococcus cavernae</name>
    <dbReference type="NCBI Taxonomy" id="2320857"/>
    <lineage>
        <taxon>Bacteria</taxon>
        <taxon>Thermotogati</taxon>
        <taxon>Deinococcota</taxon>
        <taxon>Deinococci</taxon>
        <taxon>Deinococcales</taxon>
        <taxon>Deinococcaceae</taxon>
        <taxon>Deinococcus</taxon>
    </lineage>
</organism>
<sequence length="100" mass="11279">MDYVGRGKKQVMTYLFADHHSAFKRPPTPLVQQLLDLKVSLAGAWKLVDEFGEERVGQRIARYKHLVERGYQAKNKSGLLVDIIQDNGGNMGTTLKIPPK</sequence>